<name>A0AA39YPJ6_9PEZI</name>
<feature type="region of interest" description="Disordered" evidence="1">
    <location>
        <begin position="1"/>
        <end position="74"/>
    </location>
</feature>
<evidence type="ECO:0000256" key="1">
    <source>
        <dbReference type="SAM" id="MobiDB-lite"/>
    </source>
</evidence>
<reference evidence="2" key="1">
    <citation type="submission" date="2023-06" db="EMBL/GenBank/DDBJ databases">
        <title>Genome-scale phylogeny and comparative genomics of the fungal order Sordariales.</title>
        <authorList>
            <consortium name="Lawrence Berkeley National Laboratory"/>
            <person name="Hensen N."/>
            <person name="Bonometti L."/>
            <person name="Westerberg I."/>
            <person name="Brannstrom I.O."/>
            <person name="Guillou S."/>
            <person name="Cros-Aarteil S."/>
            <person name="Calhoun S."/>
            <person name="Haridas S."/>
            <person name="Kuo A."/>
            <person name="Mondo S."/>
            <person name="Pangilinan J."/>
            <person name="Riley R."/>
            <person name="Labutti K."/>
            <person name="Andreopoulos B."/>
            <person name="Lipzen A."/>
            <person name="Chen C."/>
            <person name="Yanf M."/>
            <person name="Daum C."/>
            <person name="Ng V."/>
            <person name="Clum A."/>
            <person name="Steindorff A."/>
            <person name="Ohm R."/>
            <person name="Martin F."/>
            <person name="Silar P."/>
            <person name="Natvig D."/>
            <person name="Lalanne C."/>
            <person name="Gautier V."/>
            <person name="Ament-Velasquez S.L."/>
            <person name="Kruys A."/>
            <person name="Hutchinson M.I."/>
            <person name="Powell A.J."/>
            <person name="Barry K."/>
            <person name="Miller A.N."/>
            <person name="Grigoriev I.V."/>
            <person name="Debuchy R."/>
            <person name="Gladieux P."/>
            <person name="Thoren M.H."/>
            <person name="Johannesson H."/>
        </authorList>
    </citation>
    <scope>NUCLEOTIDE SEQUENCE</scope>
    <source>
        <strain evidence="2">SMH2532-1</strain>
    </source>
</reference>
<comment type="caution">
    <text evidence="2">The sequence shown here is derived from an EMBL/GenBank/DDBJ whole genome shotgun (WGS) entry which is preliminary data.</text>
</comment>
<feature type="compositionally biased region" description="Polar residues" evidence="1">
    <location>
        <begin position="1"/>
        <end position="18"/>
    </location>
</feature>
<evidence type="ECO:0000313" key="2">
    <source>
        <dbReference type="EMBL" id="KAK0655406.1"/>
    </source>
</evidence>
<dbReference type="EMBL" id="JAULSV010000001">
    <property type="protein sequence ID" value="KAK0655406.1"/>
    <property type="molecule type" value="Genomic_DNA"/>
</dbReference>
<evidence type="ECO:0000313" key="3">
    <source>
        <dbReference type="Proteomes" id="UP001174936"/>
    </source>
</evidence>
<protein>
    <submittedName>
        <fullName evidence="2">Uncharacterized protein</fullName>
    </submittedName>
</protein>
<gene>
    <name evidence="2" type="ORF">B0T16DRAFT_10766</name>
</gene>
<accession>A0AA39YPJ6</accession>
<dbReference type="Proteomes" id="UP001174936">
    <property type="component" value="Unassembled WGS sequence"/>
</dbReference>
<proteinExistence type="predicted"/>
<sequence length="223" mass="24895">MRKTTASLRTATSNTTGTMLPGRQDASAAKETVSTRRLLPSAQRSRWLPTQRFNSTDHGERTAQGCEPLPDDWRSTPTTRHLQWQRPLQHPFDDLELSRGVLARVPQLSSRHLVVGVRQQRSRCAKGWSVLAVEKRNGDVLQGTVEAVVCANFGAEGRRRTLARTRIECDATGPSRSWYQRVTATATGQSRSTSMATRPDVPVVVHRRRGPSFRPQCLNLGDE</sequence>
<dbReference type="AlphaFoldDB" id="A0AA39YPJ6"/>
<keyword evidence="3" id="KW-1185">Reference proteome</keyword>
<organism evidence="2 3">
    <name type="scientific">Cercophora newfieldiana</name>
    <dbReference type="NCBI Taxonomy" id="92897"/>
    <lineage>
        <taxon>Eukaryota</taxon>
        <taxon>Fungi</taxon>
        <taxon>Dikarya</taxon>
        <taxon>Ascomycota</taxon>
        <taxon>Pezizomycotina</taxon>
        <taxon>Sordariomycetes</taxon>
        <taxon>Sordariomycetidae</taxon>
        <taxon>Sordariales</taxon>
        <taxon>Lasiosphaeriaceae</taxon>
        <taxon>Cercophora</taxon>
    </lineage>
</organism>